<evidence type="ECO:0000313" key="3">
    <source>
        <dbReference type="Proteomes" id="UP001251948"/>
    </source>
</evidence>
<dbReference type="RefSeq" id="WP_312561979.1">
    <property type="nucleotide sequence ID" value="NZ_JAVSKO010000004.1"/>
</dbReference>
<evidence type="ECO:0000259" key="1">
    <source>
        <dbReference type="Pfam" id="PF12973"/>
    </source>
</evidence>
<reference evidence="2" key="1">
    <citation type="submission" date="2023-07" db="EMBL/GenBank/DDBJ databases">
        <title>Comparative genomics of clinical Stenotrophomonas maltophilia isolates reveals regions of diversity which correlate with colonization and persistence in vivo.</title>
        <authorList>
            <person name="Mcdaniel M.S."/>
            <person name="Swords W.E."/>
            <person name="Sumpter N.A."/>
            <person name="Lindgren N.R."/>
            <person name="Billiot C.E."/>
        </authorList>
    </citation>
    <scope>NUCLEOTIDE SEQUENCE</scope>
    <source>
        <strain evidence="2">Ism4</strain>
    </source>
</reference>
<dbReference type="CDD" id="cd20303">
    <property type="entry name" value="cupin_ChrR_1"/>
    <property type="match status" value="1"/>
</dbReference>
<name>A0AAJ2JEC6_STEMA</name>
<protein>
    <submittedName>
        <fullName evidence="2">Cupin domain-containing protein</fullName>
    </submittedName>
</protein>
<gene>
    <name evidence="2" type="ORF">ROV92_10165</name>
</gene>
<dbReference type="InterPro" id="IPR011051">
    <property type="entry name" value="RmlC_Cupin_sf"/>
</dbReference>
<dbReference type="SUPFAM" id="SSF51182">
    <property type="entry name" value="RmlC-like cupins"/>
    <property type="match status" value="2"/>
</dbReference>
<dbReference type="EMBL" id="JAVSKO010000004">
    <property type="protein sequence ID" value="MDT3468354.1"/>
    <property type="molecule type" value="Genomic_DNA"/>
</dbReference>
<comment type="caution">
    <text evidence="2">The sequence shown here is derived from an EMBL/GenBank/DDBJ whole genome shotgun (WGS) entry which is preliminary data.</text>
</comment>
<dbReference type="Proteomes" id="UP001251948">
    <property type="component" value="Unassembled WGS sequence"/>
</dbReference>
<dbReference type="InterPro" id="IPR025979">
    <property type="entry name" value="ChrR-like_cupin_dom"/>
</dbReference>
<dbReference type="Gene3D" id="2.60.120.10">
    <property type="entry name" value="Jelly Rolls"/>
    <property type="match status" value="1"/>
</dbReference>
<accession>A0AAJ2JEC6</accession>
<proteinExistence type="predicted"/>
<sequence>MLINADFTKPATLAASDQQWIPSPQGGVERVMLDRIGAEQARATSLVRYAPGSHFPSHSHPGGEEILVLQGTFSEEGGDYPAGWYMRSPHGSRHQPSSREGATIFVKLRQMREEPQDLLRLNTADPSMWLPGNGFEVCRLYADAYETVALYRIDRDRDLPVATDAGVEILVLAGEIKYDGKIFGEYSWIRLPKGCSDVLCTGDAGATVYLKSGHLSERTAT</sequence>
<evidence type="ECO:0000313" key="2">
    <source>
        <dbReference type="EMBL" id="MDT3468354.1"/>
    </source>
</evidence>
<feature type="domain" description="ChrR-like cupin" evidence="1">
    <location>
        <begin position="11"/>
        <end position="111"/>
    </location>
</feature>
<organism evidence="2 3">
    <name type="scientific">Stenotrophomonas maltophilia</name>
    <name type="common">Pseudomonas maltophilia</name>
    <name type="synonym">Xanthomonas maltophilia</name>
    <dbReference type="NCBI Taxonomy" id="40324"/>
    <lineage>
        <taxon>Bacteria</taxon>
        <taxon>Pseudomonadati</taxon>
        <taxon>Pseudomonadota</taxon>
        <taxon>Gammaproteobacteria</taxon>
        <taxon>Lysobacterales</taxon>
        <taxon>Lysobacteraceae</taxon>
        <taxon>Stenotrophomonas</taxon>
        <taxon>Stenotrophomonas maltophilia group</taxon>
    </lineage>
</organism>
<dbReference type="AlphaFoldDB" id="A0AAJ2JEC6"/>
<dbReference type="InterPro" id="IPR014710">
    <property type="entry name" value="RmlC-like_jellyroll"/>
</dbReference>
<dbReference type="Pfam" id="PF12973">
    <property type="entry name" value="Cupin_7"/>
    <property type="match status" value="1"/>
</dbReference>